<dbReference type="Gene3D" id="1.10.10.60">
    <property type="entry name" value="Homeodomain-like"/>
    <property type="match status" value="1"/>
</dbReference>
<keyword evidence="1" id="KW-0175">Coiled coil</keyword>
<evidence type="ECO:0000256" key="1">
    <source>
        <dbReference type="SAM" id="Coils"/>
    </source>
</evidence>
<comment type="caution">
    <text evidence="3">The sequence shown here is derived from an EMBL/GenBank/DDBJ whole genome shotgun (WGS) entry which is preliminary data.</text>
</comment>
<gene>
    <name evidence="3" type="ORF">Tci_038360</name>
</gene>
<feature type="domain" description="Myb/SANT-like DNA-binding" evidence="2">
    <location>
        <begin position="65"/>
        <end position="151"/>
    </location>
</feature>
<dbReference type="Pfam" id="PF13837">
    <property type="entry name" value="Myb_DNA-bind_4"/>
    <property type="match status" value="1"/>
</dbReference>
<dbReference type="PANTHER" id="PTHR46327:SF3">
    <property type="entry name" value="TRANSCRIPTION FACTOR"/>
    <property type="match status" value="1"/>
</dbReference>
<name>A0A6L2M1F2_TANCI</name>
<organism evidence="3">
    <name type="scientific">Tanacetum cinerariifolium</name>
    <name type="common">Dalmatian daisy</name>
    <name type="synonym">Chrysanthemum cinerariifolium</name>
    <dbReference type="NCBI Taxonomy" id="118510"/>
    <lineage>
        <taxon>Eukaryota</taxon>
        <taxon>Viridiplantae</taxon>
        <taxon>Streptophyta</taxon>
        <taxon>Embryophyta</taxon>
        <taxon>Tracheophyta</taxon>
        <taxon>Spermatophyta</taxon>
        <taxon>Magnoliopsida</taxon>
        <taxon>eudicotyledons</taxon>
        <taxon>Gunneridae</taxon>
        <taxon>Pentapetalae</taxon>
        <taxon>asterids</taxon>
        <taxon>campanulids</taxon>
        <taxon>Asterales</taxon>
        <taxon>Asteraceae</taxon>
        <taxon>Asteroideae</taxon>
        <taxon>Anthemideae</taxon>
        <taxon>Anthemidinae</taxon>
        <taxon>Tanacetum</taxon>
    </lineage>
</organism>
<evidence type="ECO:0000259" key="2">
    <source>
        <dbReference type="Pfam" id="PF13837"/>
    </source>
</evidence>
<sequence>MEGFSFIDPMQAQYQNLYQSFEQVMGQDQPSQGEPQINNYTVPASNNFDELSNVFGNVGDASHLKWTDEMARLLVNIISYIGEAEKSEDNASSRKLKRMPMITKWNAISNVMKERGYTFSPQQCEKKFSDMRRRYNELVGLVGRTKSCEVVENPIILDSLTMPAIQKEEVRKLLGSEQLLFHEMWSFHNANRVYLTLDLELRRSVFRSLDKEGSSKELVRNRNQNKRKDVSTHWNELEEKSLEIKEKMLQIEKARYEWMCANRDEDLKLAKMKLENENLRLENARLAYQLKRQKTVLKIDDDN</sequence>
<evidence type="ECO:0000313" key="3">
    <source>
        <dbReference type="EMBL" id="GEU66382.1"/>
    </source>
</evidence>
<accession>A0A6L2M1F2</accession>
<dbReference type="AlphaFoldDB" id="A0A6L2M1F2"/>
<dbReference type="InterPro" id="IPR044822">
    <property type="entry name" value="Myb_DNA-bind_4"/>
</dbReference>
<reference evidence="3" key="1">
    <citation type="journal article" date="2019" name="Sci. Rep.">
        <title>Draft genome of Tanacetum cinerariifolium, the natural source of mosquito coil.</title>
        <authorList>
            <person name="Yamashiro T."/>
            <person name="Shiraishi A."/>
            <person name="Satake H."/>
            <person name="Nakayama K."/>
        </authorList>
    </citation>
    <scope>NUCLEOTIDE SEQUENCE</scope>
</reference>
<dbReference type="PANTHER" id="PTHR46327">
    <property type="entry name" value="F16F4.11 PROTEIN-RELATED"/>
    <property type="match status" value="1"/>
</dbReference>
<protein>
    <recommendedName>
        <fullName evidence="2">Myb/SANT-like DNA-binding domain-containing protein</fullName>
    </recommendedName>
</protein>
<proteinExistence type="predicted"/>
<feature type="coiled-coil region" evidence="1">
    <location>
        <begin position="237"/>
        <end position="294"/>
    </location>
</feature>
<dbReference type="EMBL" id="BKCJ010005373">
    <property type="protein sequence ID" value="GEU66382.1"/>
    <property type="molecule type" value="Genomic_DNA"/>
</dbReference>